<dbReference type="InterPro" id="IPR043129">
    <property type="entry name" value="ATPase_NBD"/>
</dbReference>
<dbReference type="NCBIfam" id="NF009855">
    <property type="entry name" value="PRK13321.1"/>
    <property type="match status" value="1"/>
</dbReference>
<evidence type="ECO:0000256" key="9">
    <source>
        <dbReference type="ARBA" id="ARBA00022741"/>
    </source>
</evidence>
<dbReference type="InterPro" id="IPR004619">
    <property type="entry name" value="Type_III_PanK"/>
</dbReference>
<comment type="subcellular location">
    <subcellularLocation>
        <location evidence="3 16">Cytoplasm</location>
    </subcellularLocation>
</comment>
<evidence type="ECO:0000313" key="17">
    <source>
        <dbReference type="EMBL" id="KFA92246.1"/>
    </source>
</evidence>
<comment type="subunit">
    <text evidence="5 16">Homodimer.</text>
</comment>
<feature type="active site" description="Proton acceptor" evidence="16">
    <location>
        <position position="109"/>
    </location>
</feature>
<evidence type="ECO:0000256" key="13">
    <source>
        <dbReference type="ARBA" id="ARBA00022993"/>
    </source>
</evidence>
<keyword evidence="8 16" id="KW-0808">Transferase</keyword>
<evidence type="ECO:0000256" key="10">
    <source>
        <dbReference type="ARBA" id="ARBA00022777"/>
    </source>
</evidence>
<dbReference type="RefSeq" id="WP_043395584.1">
    <property type="nucleotide sequence ID" value="NZ_JPMI01000102.1"/>
</dbReference>
<keyword evidence="16" id="KW-0479">Metal-binding</keyword>
<dbReference type="GO" id="GO:0015937">
    <property type="term" value="P:coenzyme A biosynthetic process"/>
    <property type="evidence" value="ECO:0007669"/>
    <property type="project" value="UniProtKB-UniRule"/>
</dbReference>
<dbReference type="GO" id="GO:0046872">
    <property type="term" value="F:metal ion binding"/>
    <property type="evidence" value="ECO:0007669"/>
    <property type="project" value="UniProtKB-KW"/>
</dbReference>
<evidence type="ECO:0000256" key="7">
    <source>
        <dbReference type="ARBA" id="ARBA00022490"/>
    </source>
</evidence>
<comment type="caution">
    <text evidence="17">The sequence shown here is derived from an EMBL/GenBank/DDBJ whole genome shotgun (WGS) entry which is preliminary data.</text>
</comment>
<evidence type="ECO:0000313" key="18">
    <source>
        <dbReference type="Proteomes" id="UP000028547"/>
    </source>
</evidence>
<proteinExistence type="inferred from homology"/>
<feature type="binding site" evidence="16">
    <location>
        <begin position="107"/>
        <end position="110"/>
    </location>
    <ligand>
        <name>substrate</name>
    </ligand>
</feature>
<dbReference type="CDD" id="cd24015">
    <property type="entry name" value="ASKHA_NBD_PanK-III"/>
    <property type="match status" value="1"/>
</dbReference>
<name>A0A084SUW1_9BACT</name>
<evidence type="ECO:0000256" key="8">
    <source>
        <dbReference type="ARBA" id="ARBA00022679"/>
    </source>
</evidence>
<dbReference type="NCBIfam" id="TIGR00671">
    <property type="entry name" value="baf"/>
    <property type="match status" value="1"/>
</dbReference>
<evidence type="ECO:0000256" key="3">
    <source>
        <dbReference type="ARBA" id="ARBA00004496"/>
    </source>
</evidence>
<evidence type="ECO:0000256" key="2">
    <source>
        <dbReference type="ARBA" id="ARBA00001958"/>
    </source>
</evidence>
<comment type="cofactor">
    <cofactor evidence="16">
        <name>NH4(+)</name>
        <dbReference type="ChEBI" id="CHEBI:28938"/>
    </cofactor>
    <cofactor evidence="16">
        <name>K(+)</name>
        <dbReference type="ChEBI" id="CHEBI:29103"/>
    </cofactor>
    <text evidence="16">A monovalent cation. Ammonium or potassium.</text>
</comment>
<keyword evidence="12 16" id="KW-0630">Potassium</keyword>
<evidence type="ECO:0000256" key="12">
    <source>
        <dbReference type="ARBA" id="ARBA00022958"/>
    </source>
</evidence>
<feature type="binding site" evidence="16">
    <location>
        <position position="184"/>
    </location>
    <ligand>
        <name>substrate</name>
    </ligand>
</feature>
<dbReference type="Gene3D" id="3.30.420.40">
    <property type="match status" value="2"/>
</dbReference>
<dbReference type="GO" id="GO:0005524">
    <property type="term" value="F:ATP binding"/>
    <property type="evidence" value="ECO:0007669"/>
    <property type="project" value="UniProtKB-UniRule"/>
</dbReference>
<feature type="binding site" evidence="16">
    <location>
        <position position="132"/>
    </location>
    <ligand>
        <name>ATP</name>
        <dbReference type="ChEBI" id="CHEBI:30616"/>
    </ligand>
</feature>
<comment type="pathway">
    <text evidence="4 16">Cofactor biosynthesis; coenzyme A biosynthesis; CoA from (R)-pantothenate: step 1/5.</text>
</comment>
<dbReference type="EC" id="2.7.1.33" evidence="6 16"/>
<evidence type="ECO:0000256" key="11">
    <source>
        <dbReference type="ARBA" id="ARBA00022840"/>
    </source>
</evidence>
<dbReference type="Pfam" id="PF03309">
    <property type="entry name" value="Pan_kinase"/>
    <property type="match status" value="1"/>
</dbReference>
<dbReference type="PANTHER" id="PTHR34265:SF1">
    <property type="entry name" value="TYPE III PANTOTHENATE KINASE"/>
    <property type="match status" value="1"/>
</dbReference>
<evidence type="ECO:0000256" key="1">
    <source>
        <dbReference type="ARBA" id="ARBA00001206"/>
    </source>
</evidence>
<sequence length="256" mass="27931">MLLAIDVGNTNTVLGVYEGKRLLDHWRLETSARRTSDEYGILLRQLFESSGIAPDRVRAVAVSSVVPPLQFNLERMSERYFKTRPMFVGPGVKTGMPILYDNPREVGADRIVNAVAAYDKHHQGLIVVDFGTATTLDAVTPRGEYLGGAICPGINISMEALFQNASKLPRVELARPPHVVGRNTVHSIQSGLFYGYVGMVDGICARIQSELGFDTRVVATGGLAPLVASASSHIHEVDEFLTLEGLRIIYGRNHAS</sequence>
<dbReference type="EMBL" id="JPMI01000102">
    <property type="protein sequence ID" value="KFA92246.1"/>
    <property type="molecule type" value="Genomic_DNA"/>
</dbReference>
<evidence type="ECO:0000256" key="6">
    <source>
        <dbReference type="ARBA" id="ARBA00012102"/>
    </source>
</evidence>
<keyword evidence="13 16" id="KW-0173">Coenzyme A biosynthesis</keyword>
<feature type="binding site" evidence="16">
    <location>
        <begin position="6"/>
        <end position="13"/>
    </location>
    <ligand>
        <name>ATP</name>
        <dbReference type="ChEBI" id="CHEBI:30616"/>
    </ligand>
</feature>
<gene>
    <name evidence="16" type="primary">coaX</name>
    <name evidence="17" type="ORF">Q664_16640</name>
</gene>
<dbReference type="PANTHER" id="PTHR34265">
    <property type="entry name" value="TYPE III PANTOTHENATE KINASE"/>
    <property type="match status" value="1"/>
</dbReference>
<evidence type="ECO:0000256" key="4">
    <source>
        <dbReference type="ARBA" id="ARBA00005225"/>
    </source>
</evidence>
<accession>A0A084SUW1</accession>
<keyword evidence="9 16" id="KW-0547">Nucleotide-binding</keyword>
<comment type="function">
    <text evidence="16">Catalyzes the phosphorylation of pantothenate (Pan), the first step in CoA biosynthesis.</text>
</comment>
<dbReference type="HAMAP" id="MF_01274">
    <property type="entry name" value="Pantothen_kinase_3"/>
    <property type="match status" value="1"/>
</dbReference>
<dbReference type="GO" id="GO:0004594">
    <property type="term" value="F:pantothenate kinase activity"/>
    <property type="evidence" value="ECO:0007669"/>
    <property type="project" value="UniProtKB-UniRule"/>
</dbReference>
<comment type="catalytic activity">
    <reaction evidence="1 16">
        <text>(R)-pantothenate + ATP = (R)-4'-phosphopantothenate + ADP + H(+)</text>
        <dbReference type="Rhea" id="RHEA:16373"/>
        <dbReference type="ChEBI" id="CHEBI:10986"/>
        <dbReference type="ChEBI" id="CHEBI:15378"/>
        <dbReference type="ChEBI" id="CHEBI:29032"/>
        <dbReference type="ChEBI" id="CHEBI:30616"/>
        <dbReference type="ChEBI" id="CHEBI:456216"/>
        <dbReference type="EC" id="2.7.1.33"/>
    </reaction>
</comment>
<dbReference type="GO" id="GO:0005737">
    <property type="term" value="C:cytoplasm"/>
    <property type="evidence" value="ECO:0007669"/>
    <property type="project" value="UniProtKB-SubCell"/>
</dbReference>
<keyword evidence="7 16" id="KW-0963">Cytoplasm</keyword>
<dbReference type="SUPFAM" id="SSF53067">
    <property type="entry name" value="Actin-like ATPase domain"/>
    <property type="match status" value="2"/>
</dbReference>
<evidence type="ECO:0000256" key="16">
    <source>
        <dbReference type="HAMAP-Rule" id="MF_01274"/>
    </source>
</evidence>
<evidence type="ECO:0000256" key="14">
    <source>
        <dbReference type="ARBA" id="ARBA00038036"/>
    </source>
</evidence>
<dbReference type="UniPathway" id="UPA00241">
    <property type="reaction ID" value="UER00352"/>
</dbReference>
<feature type="binding site" evidence="16">
    <location>
        <position position="129"/>
    </location>
    <ligand>
        <name>K(+)</name>
        <dbReference type="ChEBI" id="CHEBI:29103"/>
    </ligand>
</feature>
<evidence type="ECO:0000256" key="15">
    <source>
        <dbReference type="ARBA" id="ARBA00040883"/>
    </source>
</evidence>
<dbReference type="AlphaFoldDB" id="A0A084SUW1"/>
<protein>
    <recommendedName>
        <fullName evidence="15 16">Type III pantothenate kinase</fullName>
        <ecNumber evidence="6 16">2.7.1.33</ecNumber>
    </recommendedName>
    <alternativeName>
        <fullName evidence="16">PanK-III</fullName>
    </alternativeName>
    <alternativeName>
        <fullName evidence="16">Pantothenic acid kinase</fullName>
    </alternativeName>
</protein>
<keyword evidence="11 16" id="KW-0067">ATP-binding</keyword>
<dbReference type="Proteomes" id="UP000028547">
    <property type="component" value="Unassembled WGS sequence"/>
</dbReference>
<comment type="cofactor">
    <cofactor evidence="2">
        <name>K(+)</name>
        <dbReference type="ChEBI" id="CHEBI:29103"/>
    </cofactor>
</comment>
<keyword evidence="10 16" id="KW-0418">Kinase</keyword>
<comment type="similarity">
    <text evidence="14 16">Belongs to the type III pantothenate kinase family.</text>
</comment>
<dbReference type="NCBIfam" id="NF009848">
    <property type="entry name" value="PRK13318.1-6"/>
    <property type="match status" value="1"/>
</dbReference>
<reference evidence="17 18" key="1">
    <citation type="submission" date="2014-07" db="EMBL/GenBank/DDBJ databases">
        <title>Draft Genome Sequence of Gephyronic Acid Producer, Cystobacter violaceus Strain Cb vi76.</title>
        <authorList>
            <person name="Stevens D.C."/>
            <person name="Young J."/>
            <person name="Carmichael R."/>
            <person name="Tan J."/>
            <person name="Taylor R.E."/>
        </authorList>
    </citation>
    <scope>NUCLEOTIDE SEQUENCE [LARGE SCALE GENOMIC DNA]</scope>
    <source>
        <strain evidence="17 18">Cb vi76</strain>
    </source>
</reference>
<organism evidence="17 18">
    <name type="scientific">Archangium violaceum Cb vi76</name>
    <dbReference type="NCBI Taxonomy" id="1406225"/>
    <lineage>
        <taxon>Bacteria</taxon>
        <taxon>Pseudomonadati</taxon>
        <taxon>Myxococcota</taxon>
        <taxon>Myxococcia</taxon>
        <taxon>Myxococcales</taxon>
        <taxon>Cystobacterineae</taxon>
        <taxon>Archangiaceae</taxon>
        <taxon>Archangium</taxon>
    </lineage>
</organism>
<evidence type="ECO:0000256" key="5">
    <source>
        <dbReference type="ARBA" id="ARBA00011738"/>
    </source>
</evidence>
<feature type="binding site" evidence="16">
    <location>
        <position position="100"/>
    </location>
    <ligand>
        <name>substrate</name>
    </ligand>
</feature>